<protein>
    <submittedName>
        <fullName evidence="2">Uncharacterized protein</fullName>
    </submittedName>
</protein>
<evidence type="ECO:0000313" key="3">
    <source>
        <dbReference type="Proteomes" id="UP000253209"/>
    </source>
</evidence>
<keyword evidence="1" id="KW-0732">Signal</keyword>
<name>A0A367GP56_9SPHI</name>
<comment type="caution">
    <text evidence="2">The sequence shown here is derived from an EMBL/GenBank/DDBJ whole genome shotgun (WGS) entry which is preliminary data.</text>
</comment>
<accession>A0A367GP56</accession>
<dbReference type="EMBL" id="QGDC01000004">
    <property type="protein sequence ID" value="RCH55264.1"/>
    <property type="molecule type" value="Genomic_DNA"/>
</dbReference>
<evidence type="ECO:0000256" key="1">
    <source>
        <dbReference type="SAM" id="SignalP"/>
    </source>
</evidence>
<evidence type="ECO:0000313" key="2">
    <source>
        <dbReference type="EMBL" id="RCH55264.1"/>
    </source>
</evidence>
<sequence length="159" mass="17677">MKALKKVLLCALLIALALPSVANAKVSLIKMSDLYDASKWKPKKIQMVNYYTVRISVHQDVLVPGSSYRYYSYINITEDFGSTPLTIPVSFSAGYTIQVTANSTDDVVWTIPANSNVSNVETTYSDHIVSLPNDLLNGWFSAYSYNGVSVTIDPSIRYY</sequence>
<gene>
    <name evidence="2" type="ORF">DJ568_08755</name>
</gene>
<proteinExistence type="predicted"/>
<feature type="signal peptide" evidence="1">
    <location>
        <begin position="1"/>
        <end position="24"/>
    </location>
</feature>
<reference evidence="2 3" key="1">
    <citation type="submission" date="2018-05" db="EMBL/GenBank/DDBJ databases">
        <title>Mucilaginibacter hurinus sp. nov., isolated from briquette warehouse soil.</title>
        <authorList>
            <person name="Choi L."/>
        </authorList>
    </citation>
    <scope>NUCLEOTIDE SEQUENCE [LARGE SCALE GENOMIC DNA]</scope>
    <source>
        <strain evidence="2 3">ZR32</strain>
    </source>
</reference>
<dbReference type="Proteomes" id="UP000253209">
    <property type="component" value="Unassembled WGS sequence"/>
</dbReference>
<dbReference type="AlphaFoldDB" id="A0A367GP56"/>
<organism evidence="2 3">
    <name type="scientific">Mucilaginibacter hurinus</name>
    <dbReference type="NCBI Taxonomy" id="2201324"/>
    <lineage>
        <taxon>Bacteria</taxon>
        <taxon>Pseudomonadati</taxon>
        <taxon>Bacteroidota</taxon>
        <taxon>Sphingobacteriia</taxon>
        <taxon>Sphingobacteriales</taxon>
        <taxon>Sphingobacteriaceae</taxon>
        <taxon>Mucilaginibacter</taxon>
    </lineage>
</organism>
<feature type="chain" id="PRO_5016952427" evidence="1">
    <location>
        <begin position="25"/>
        <end position="159"/>
    </location>
</feature>
<keyword evidence="3" id="KW-1185">Reference proteome</keyword>
<dbReference type="RefSeq" id="WP_114004886.1">
    <property type="nucleotide sequence ID" value="NZ_QGDC01000004.1"/>
</dbReference>